<dbReference type="CDD" id="cd13996">
    <property type="entry name" value="STKc_EIF2AK"/>
    <property type="match status" value="1"/>
</dbReference>
<keyword evidence="4 5" id="KW-0067">ATP-binding</keyword>
<dbReference type="OrthoDB" id="1750811at2759"/>
<evidence type="ECO:0000313" key="7">
    <source>
        <dbReference type="Proteomes" id="UP000189701"/>
    </source>
</evidence>
<dbReference type="Gene3D" id="1.10.510.10">
    <property type="entry name" value="Transferase(Phosphotransferase) domain 1"/>
    <property type="match status" value="1"/>
</dbReference>
<dbReference type="InterPro" id="IPR011009">
    <property type="entry name" value="Kinase-like_dom_sf"/>
</dbReference>
<dbReference type="RefSeq" id="XP_070007102.1">
    <property type="nucleotide sequence ID" value="XM_070151001.1"/>
</dbReference>
<dbReference type="SUPFAM" id="SSF56112">
    <property type="entry name" value="Protein kinase-like (PK-like)"/>
    <property type="match status" value="1"/>
</dbReference>
<dbReference type="GO" id="GO:0005829">
    <property type="term" value="C:cytosol"/>
    <property type="evidence" value="ECO:0007669"/>
    <property type="project" value="TreeGrafter"/>
</dbReference>
<dbReference type="Proteomes" id="UP000189701">
    <property type="component" value="Unplaced"/>
</dbReference>
<reference evidence="8" key="2">
    <citation type="submission" date="2025-08" db="UniProtKB">
        <authorList>
            <consortium name="RefSeq"/>
        </authorList>
    </citation>
    <scope>IDENTIFICATION</scope>
    <source>
        <tissue evidence="8">Leaf</tissue>
    </source>
</reference>
<dbReference type="STRING" id="4096.A0A1U7X144"/>
<dbReference type="InterPro" id="IPR050339">
    <property type="entry name" value="CC_SR_Kinase"/>
</dbReference>
<evidence type="ECO:0000259" key="6">
    <source>
        <dbReference type="PROSITE" id="PS50011"/>
    </source>
</evidence>
<evidence type="ECO:0000256" key="4">
    <source>
        <dbReference type="ARBA" id="ARBA00022840"/>
    </source>
</evidence>
<dbReference type="PANTHER" id="PTHR11042">
    <property type="entry name" value="EUKARYOTIC TRANSLATION INITIATION FACTOR 2-ALPHA KINASE EIF2-ALPHA KINASE -RELATED"/>
    <property type="match status" value="1"/>
</dbReference>
<dbReference type="PROSITE" id="PS00109">
    <property type="entry name" value="PROTEIN_KINASE_TYR"/>
    <property type="match status" value="1"/>
</dbReference>
<dbReference type="RefSeq" id="XP_070007100.1">
    <property type="nucleotide sequence ID" value="XM_070150999.1"/>
</dbReference>
<evidence type="ECO:0000256" key="3">
    <source>
        <dbReference type="ARBA" id="ARBA00022777"/>
    </source>
</evidence>
<gene>
    <name evidence="8" type="primary">LOC104234067</name>
</gene>
<dbReference type="GO" id="GO:0004694">
    <property type="term" value="F:eukaryotic translation initiation factor 2alpha kinase activity"/>
    <property type="evidence" value="ECO:0007669"/>
    <property type="project" value="TreeGrafter"/>
</dbReference>
<evidence type="ECO:0000313" key="8">
    <source>
        <dbReference type="RefSeq" id="XP_009785867.1"/>
    </source>
</evidence>
<dbReference type="RefSeq" id="XP_009785867.1">
    <property type="nucleotide sequence ID" value="XM_009787565.1"/>
</dbReference>
<keyword evidence="1" id="KW-0808">Transferase</keyword>
<keyword evidence="7" id="KW-1185">Reference proteome</keyword>
<dbReference type="InterPro" id="IPR008266">
    <property type="entry name" value="Tyr_kinase_AS"/>
</dbReference>
<dbReference type="PROSITE" id="PS00107">
    <property type="entry name" value="PROTEIN_KINASE_ATP"/>
    <property type="match status" value="1"/>
</dbReference>
<feature type="domain" description="Protein kinase" evidence="6">
    <location>
        <begin position="9"/>
        <end position="271"/>
    </location>
</feature>
<dbReference type="Gene3D" id="3.30.200.20">
    <property type="entry name" value="Phosphorylase Kinase, domain 1"/>
    <property type="match status" value="1"/>
</dbReference>
<dbReference type="InterPro" id="IPR000719">
    <property type="entry name" value="Prot_kinase_dom"/>
</dbReference>
<evidence type="ECO:0000256" key="2">
    <source>
        <dbReference type="ARBA" id="ARBA00022741"/>
    </source>
</evidence>
<dbReference type="eggNOG" id="KOG1035">
    <property type="taxonomic scope" value="Eukaryota"/>
</dbReference>
<protein>
    <submittedName>
        <fullName evidence="8">Interferon-induced, double-stranded RNA-activated protein kinase-like</fullName>
    </submittedName>
</protein>
<dbReference type="PANTHER" id="PTHR11042:SF136">
    <property type="entry name" value="EIF-2-ALPHA KINASE GCN2"/>
    <property type="match status" value="1"/>
</dbReference>
<reference evidence="7" key="1">
    <citation type="journal article" date="2013" name="Genome Biol.">
        <title>Reference genomes and transcriptomes of Nicotiana sylvestris and Nicotiana tomentosiformis.</title>
        <authorList>
            <person name="Sierro N."/>
            <person name="Battey J.N."/>
            <person name="Ouadi S."/>
            <person name="Bovet L."/>
            <person name="Goepfert S."/>
            <person name="Bakaher N."/>
            <person name="Peitsch M.C."/>
            <person name="Ivanov N.V."/>
        </authorList>
    </citation>
    <scope>NUCLEOTIDE SEQUENCE [LARGE SCALE GENOMIC DNA]</scope>
</reference>
<feature type="binding site" evidence="5">
    <location>
        <position position="39"/>
    </location>
    <ligand>
        <name>ATP</name>
        <dbReference type="ChEBI" id="CHEBI:30616"/>
    </ligand>
</feature>
<name>A0A1U7X144_NICSY</name>
<dbReference type="GeneID" id="104234067"/>
<dbReference type="GO" id="GO:0005634">
    <property type="term" value="C:nucleus"/>
    <property type="evidence" value="ECO:0007669"/>
    <property type="project" value="TreeGrafter"/>
</dbReference>
<proteinExistence type="predicted"/>
<dbReference type="AlphaFoldDB" id="A0A1U7X144"/>
<evidence type="ECO:0000256" key="5">
    <source>
        <dbReference type="PROSITE-ProRule" id="PRU10141"/>
    </source>
</evidence>
<dbReference type="KEGG" id="nsy:104234067"/>
<dbReference type="InterPro" id="IPR017441">
    <property type="entry name" value="Protein_kinase_ATP_BS"/>
</dbReference>
<keyword evidence="2 5" id="KW-0547">Nucleotide-binding</keyword>
<dbReference type="PROSITE" id="PS50011">
    <property type="entry name" value="PROTEIN_KINASE_DOM"/>
    <property type="match status" value="1"/>
</dbReference>
<evidence type="ECO:0000256" key="1">
    <source>
        <dbReference type="ARBA" id="ARBA00022679"/>
    </source>
</evidence>
<organism evidence="7 8">
    <name type="scientific">Nicotiana sylvestris</name>
    <name type="common">Wood tobacco</name>
    <name type="synonym">South American tobacco</name>
    <dbReference type="NCBI Taxonomy" id="4096"/>
    <lineage>
        <taxon>Eukaryota</taxon>
        <taxon>Viridiplantae</taxon>
        <taxon>Streptophyta</taxon>
        <taxon>Embryophyta</taxon>
        <taxon>Tracheophyta</taxon>
        <taxon>Spermatophyta</taxon>
        <taxon>Magnoliopsida</taxon>
        <taxon>eudicotyledons</taxon>
        <taxon>Gunneridae</taxon>
        <taxon>Pentapetalae</taxon>
        <taxon>asterids</taxon>
        <taxon>lamiids</taxon>
        <taxon>Solanales</taxon>
        <taxon>Solanaceae</taxon>
        <taxon>Nicotianoideae</taxon>
        <taxon>Nicotianeae</taxon>
        <taxon>Nicotiana</taxon>
    </lineage>
</organism>
<dbReference type="RefSeq" id="XP_070007101.1">
    <property type="nucleotide sequence ID" value="XM_070151000.1"/>
</dbReference>
<dbReference type="GO" id="GO:0005524">
    <property type="term" value="F:ATP binding"/>
    <property type="evidence" value="ECO:0007669"/>
    <property type="project" value="UniProtKB-UniRule"/>
</dbReference>
<dbReference type="Pfam" id="PF00069">
    <property type="entry name" value="Pkinase"/>
    <property type="match status" value="1"/>
</dbReference>
<sequence>MQTRYTVDFQEIRRLGKGGFGRVYECKHKLDESTYAVKKIPFPDQEHAEYLREVKILAALQHPSVIRYYQCWIELGVSDVGSSSDEDEMMSKATHTLFVAMELCTSTLHARLEAKIEKVPVFRYLKELLEGLQFIHEKGVIHGDLSRDNIFLDDHDHIKIGDFGLARNTGDDSIPIGDGLGNMMYRAPELSIDPRLISTKSDMFSLGLVLFELSCPLATGYERARQFEELKKSGEIPEETVDETSREIICQLLKKDPQQRPSAAQLLHRYFP</sequence>
<accession>A0A1U7X144</accession>
<keyword evidence="3" id="KW-0418">Kinase</keyword>